<dbReference type="RefSeq" id="WP_211801061.1">
    <property type="nucleotide sequence ID" value="NZ_JAGSCS010000008.1"/>
</dbReference>
<reference evidence="1" key="1">
    <citation type="submission" date="2021-04" db="EMBL/GenBank/DDBJ databases">
        <title>Proteiniclasticum sedimins sp. nov., an obligate anaerobic bacterium isolated from anaerobic sludge.</title>
        <authorList>
            <person name="Liu J."/>
        </authorList>
    </citation>
    <scope>NUCLEOTIDE SEQUENCE</scope>
    <source>
        <strain evidence="1">BAD-10</strain>
    </source>
</reference>
<organism evidence="1 2">
    <name type="scientific">Proteiniclasticum sediminis</name>
    <dbReference type="NCBI Taxonomy" id="2804028"/>
    <lineage>
        <taxon>Bacteria</taxon>
        <taxon>Bacillati</taxon>
        <taxon>Bacillota</taxon>
        <taxon>Clostridia</taxon>
        <taxon>Eubacteriales</taxon>
        <taxon>Clostridiaceae</taxon>
        <taxon>Proteiniclasticum</taxon>
    </lineage>
</organism>
<keyword evidence="2" id="KW-1185">Reference proteome</keyword>
<sequence>MRRIVQAAVLFLLPLLLLTGCLGSPKPSGVPLGKYEFSASTEVIKPAVTLKEDHHFFFMTSPLSSYLAQGTFTQEKEQLILTTDDEQYRFVFRVGQNQLIFSAGESTPLPSYTQIPDGAVFQRPFP</sequence>
<dbReference type="Proteomes" id="UP000675379">
    <property type="component" value="Unassembled WGS sequence"/>
</dbReference>
<proteinExistence type="predicted"/>
<evidence type="ECO:0000313" key="2">
    <source>
        <dbReference type="Proteomes" id="UP000675379"/>
    </source>
</evidence>
<dbReference type="EMBL" id="JAGSCS010000008">
    <property type="protein sequence ID" value="MBR0576227.1"/>
    <property type="molecule type" value="Genomic_DNA"/>
</dbReference>
<dbReference type="PROSITE" id="PS51257">
    <property type="entry name" value="PROKAR_LIPOPROTEIN"/>
    <property type="match status" value="1"/>
</dbReference>
<dbReference type="AlphaFoldDB" id="A0A941CQ77"/>
<name>A0A941CQ77_9CLOT</name>
<accession>A0A941CQ77</accession>
<comment type="caution">
    <text evidence="1">The sequence shown here is derived from an EMBL/GenBank/DDBJ whole genome shotgun (WGS) entry which is preliminary data.</text>
</comment>
<protein>
    <submittedName>
        <fullName evidence="1">Uncharacterized protein</fullName>
    </submittedName>
</protein>
<gene>
    <name evidence="1" type="ORF">KCG48_07705</name>
</gene>
<evidence type="ECO:0000313" key="1">
    <source>
        <dbReference type="EMBL" id="MBR0576227.1"/>
    </source>
</evidence>